<dbReference type="Proteomes" id="UP001057402">
    <property type="component" value="Chromosome 3"/>
</dbReference>
<reference evidence="2" key="1">
    <citation type="journal article" date="2023" name="Front. Plant Sci.">
        <title>Chromosomal-level genome assembly of Melastoma candidum provides insights into trichome evolution.</title>
        <authorList>
            <person name="Zhong Y."/>
            <person name="Wu W."/>
            <person name="Sun C."/>
            <person name="Zou P."/>
            <person name="Liu Y."/>
            <person name="Dai S."/>
            <person name="Zhou R."/>
        </authorList>
    </citation>
    <scope>NUCLEOTIDE SEQUENCE [LARGE SCALE GENOMIC DNA]</scope>
</reference>
<proteinExistence type="predicted"/>
<keyword evidence="2" id="KW-1185">Reference proteome</keyword>
<accession>A0ACB9RN26</accession>
<sequence length="148" mass="16138">MMHMTFYWSKEVTLLFSTWKTTTSLSYSLSLLACFLSSFLYQLLDSLRLRLSLLLASPSSPDDDGDHQSLIPRFSRKVSPKFLPWRIAESVLFGVNAGLGYMLMLAVMSFNGGVFLSIVAGLALGYLAFRSGGGALEVAVESSTCACA</sequence>
<evidence type="ECO:0000313" key="2">
    <source>
        <dbReference type="Proteomes" id="UP001057402"/>
    </source>
</evidence>
<comment type="caution">
    <text evidence="1">The sequence shown here is derived from an EMBL/GenBank/DDBJ whole genome shotgun (WGS) entry which is preliminary data.</text>
</comment>
<evidence type="ECO:0000313" key="1">
    <source>
        <dbReference type="EMBL" id="KAI4379616.1"/>
    </source>
</evidence>
<name>A0ACB9RN26_9MYRT</name>
<gene>
    <name evidence="1" type="ORF">MLD38_005891</name>
</gene>
<organism evidence="1 2">
    <name type="scientific">Melastoma candidum</name>
    <dbReference type="NCBI Taxonomy" id="119954"/>
    <lineage>
        <taxon>Eukaryota</taxon>
        <taxon>Viridiplantae</taxon>
        <taxon>Streptophyta</taxon>
        <taxon>Embryophyta</taxon>
        <taxon>Tracheophyta</taxon>
        <taxon>Spermatophyta</taxon>
        <taxon>Magnoliopsida</taxon>
        <taxon>eudicotyledons</taxon>
        <taxon>Gunneridae</taxon>
        <taxon>Pentapetalae</taxon>
        <taxon>rosids</taxon>
        <taxon>malvids</taxon>
        <taxon>Myrtales</taxon>
        <taxon>Melastomataceae</taxon>
        <taxon>Melastomatoideae</taxon>
        <taxon>Melastomateae</taxon>
        <taxon>Melastoma</taxon>
    </lineage>
</organism>
<protein>
    <submittedName>
        <fullName evidence="1">Uncharacterized protein</fullName>
    </submittedName>
</protein>
<dbReference type="EMBL" id="CM042882">
    <property type="protein sequence ID" value="KAI4379616.1"/>
    <property type="molecule type" value="Genomic_DNA"/>
</dbReference>